<evidence type="ECO:0000313" key="1">
    <source>
        <dbReference type="EMBL" id="CAG8754595.1"/>
    </source>
</evidence>
<gene>
    <name evidence="1" type="ORF">ACOLOM_LOCUS12883</name>
</gene>
<comment type="caution">
    <text evidence="1">The sequence shown here is derived from an EMBL/GenBank/DDBJ whole genome shotgun (WGS) entry which is preliminary data.</text>
</comment>
<reference evidence="1" key="1">
    <citation type="submission" date="2021-06" db="EMBL/GenBank/DDBJ databases">
        <authorList>
            <person name="Kallberg Y."/>
            <person name="Tangrot J."/>
            <person name="Rosling A."/>
        </authorList>
    </citation>
    <scope>NUCLEOTIDE SEQUENCE</scope>
    <source>
        <strain evidence="1">CL356</strain>
    </source>
</reference>
<organism evidence="1 2">
    <name type="scientific">Acaulospora colombiana</name>
    <dbReference type="NCBI Taxonomy" id="27376"/>
    <lineage>
        <taxon>Eukaryota</taxon>
        <taxon>Fungi</taxon>
        <taxon>Fungi incertae sedis</taxon>
        <taxon>Mucoromycota</taxon>
        <taxon>Glomeromycotina</taxon>
        <taxon>Glomeromycetes</taxon>
        <taxon>Diversisporales</taxon>
        <taxon>Acaulosporaceae</taxon>
        <taxon>Acaulospora</taxon>
    </lineage>
</organism>
<feature type="non-terminal residue" evidence="1">
    <location>
        <position position="1"/>
    </location>
</feature>
<sequence length="152" mass="16700">TNVDLEKEEFWDVDADDMRMLRRLEVWRNPVTAENPDDPALFKTIKTGYDLYAEGRTQFRLNDSSATWESSSPSMSTGHNAVGGAPGDYTNFLPAEAKKLAGMDSSTLSPVDSVRLTLSSATDMNPRQRENMVAAVQGILSRSQGGQKRQGA</sequence>
<protein>
    <submittedName>
        <fullName evidence="1">993_t:CDS:1</fullName>
    </submittedName>
</protein>
<keyword evidence="2" id="KW-1185">Reference proteome</keyword>
<dbReference type="Proteomes" id="UP000789525">
    <property type="component" value="Unassembled WGS sequence"/>
</dbReference>
<proteinExistence type="predicted"/>
<dbReference type="EMBL" id="CAJVPT010055109">
    <property type="protein sequence ID" value="CAG8754595.1"/>
    <property type="molecule type" value="Genomic_DNA"/>
</dbReference>
<name>A0ACA9QQG1_9GLOM</name>
<evidence type="ECO:0000313" key="2">
    <source>
        <dbReference type="Proteomes" id="UP000789525"/>
    </source>
</evidence>
<accession>A0ACA9QQG1</accession>